<proteinExistence type="predicted"/>
<protein>
    <submittedName>
        <fullName evidence="1">Uncharacterized protein</fullName>
    </submittedName>
</protein>
<dbReference type="AlphaFoldDB" id="A0A4Q2AGJ7"/>
<name>A0A4Q2AGJ7_9BURK</name>
<dbReference type="EMBL" id="QWEX01000002">
    <property type="protein sequence ID" value="RXV68723.1"/>
    <property type="molecule type" value="Genomic_DNA"/>
</dbReference>
<evidence type="ECO:0000313" key="1">
    <source>
        <dbReference type="EMBL" id="RXV68723.1"/>
    </source>
</evidence>
<evidence type="ECO:0000313" key="2">
    <source>
        <dbReference type="Proteomes" id="UP000289650"/>
    </source>
</evidence>
<comment type="caution">
    <text evidence="1">The sequence shown here is derived from an EMBL/GenBank/DDBJ whole genome shotgun (WGS) entry which is preliminary data.</text>
</comment>
<organism evidence="1 2">
    <name type="scientific">Burkholderia stabilis</name>
    <dbReference type="NCBI Taxonomy" id="95485"/>
    <lineage>
        <taxon>Bacteria</taxon>
        <taxon>Pseudomonadati</taxon>
        <taxon>Pseudomonadota</taxon>
        <taxon>Betaproteobacteria</taxon>
        <taxon>Burkholderiales</taxon>
        <taxon>Burkholderiaceae</taxon>
        <taxon>Burkholderia</taxon>
        <taxon>Burkholderia cepacia complex</taxon>
    </lineage>
</organism>
<dbReference type="RefSeq" id="WP_129516299.1">
    <property type="nucleotide sequence ID" value="NZ_QWEX01000002.1"/>
</dbReference>
<accession>A0A4Q2AGJ7</accession>
<reference evidence="1 2" key="1">
    <citation type="submission" date="2018-08" db="EMBL/GenBank/DDBJ databases">
        <title>Mountain-cultivated ginseng endophyte, Burkholderia stabilis and its activity against ginseng root rot disease.</title>
        <authorList>
            <person name="Tapan Kumar M."/>
            <person name="Bae H."/>
            <person name="Shanmugam G."/>
            <person name="Jeon J."/>
        </authorList>
    </citation>
    <scope>NUCLEOTIDE SEQUENCE [LARGE SCALE GENOMIC DNA]</scope>
    <source>
        <strain evidence="1 2">EB159</strain>
    </source>
</reference>
<dbReference type="Proteomes" id="UP000289650">
    <property type="component" value="Unassembled WGS sequence"/>
</dbReference>
<gene>
    <name evidence="1" type="ORF">D1006_26695</name>
</gene>
<sequence>MRIDRAATTIDFPNRFNTGTATAKIERNDFLRAAARSQHASVSCRQPIFIGSAAGADAQKKTAALKQP</sequence>